<protein>
    <submittedName>
        <fullName evidence="2">DUF2244 domain-containing protein</fullName>
    </submittedName>
</protein>
<evidence type="ECO:0000256" key="1">
    <source>
        <dbReference type="SAM" id="Phobius"/>
    </source>
</evidence>
<keyword evidence="1" id="KW-0812">Transmembrane</keyword>
<name>A0A845B8E1_9PROT</name>
<dbReference type="RefSeq" id="WP_160935486.1">
    <property type="nucleotide sequence ID" value="NZ_SNVJ01000002.1"/>
</dbReference>
<reference evidence="2 3" key="1">
    <citation type="submission" date="2019-03" db="EMBL/GenBank/DDBJ databases">
        <title>Roseomonas sp. a novel Roseomonas species isolated from Sea whip Gorgonian.</title>
        <authorList>
            <person name="Li F."/>
            <person name="Pan X."/>
            <person name="Huang S."/>
            <person name="Li Z."/>
            <person name="Meng B."/>
        </authorList>
    </citation>
    <scope>NUCLEOTIDE SEQUENCE [LARGE SCALE GENOMIC DNA]</scope>
    <source>
        <strain evidence="2 3">M0104</strain>
    </source>
</reference>
<gene>
    <name evidence="2" type="ORF">E0493_03285</name>
</gene>
<evidence type="ECO:0000313" key="2">
    <source>
        <dbReference type="EMBL" id="MXP62376.1"/>
    </source>
</evidence>
<feature type="transmembrane region" description="Helical" evidence="1">
    <location>
        <begin position="56"/>
        <end position="73"/>
    </location>
</feature>
<keyword evidence="1" id="KW-0472">Membrane</keyword>
<organism evidence="2 3">
    <name type="scientific">Teichococcus coralli</name>
    <dbReference type="NCBI Taxonomy" id="2545983"/>
    <lineage>
        <taxon>Bacteria</taxon>
        <taxon>Pseudomonadati</taxon>
        <taxon>Pseudomonadota</taxon>
        <taxon>Alphaproteobacteria</taxon>
        <taxon>Acetobacterales</taxon>
        <taxon>Roseomonadaceae</taxon>
        <taxon>Roseomonas</taxon>
    </lineage>
</organism>
<keyword evidence="3" id="KW-1185">Reference proteome</keyword>
<feature type="transmembrane region" description="Helical" evidence="1">
    <location>
        <begin position="29"/>
        <end position="50"/>
    </location>
</feature>
<sequence>MPATPEPRPADPVLFEAVSTPPRSLRPTAFVVLGALCALWAIGGGLLFVLMGAWPVLPFLGLESGLVLLLVWLHHHWSGRTWEVVSLTPARLLIRRADWRGRREEASLNPYWARVEWSERSGLALVQRGRRVEIGRFLSEEEKQDLAAALRTALAAYRQPEFDNPQLREAD</sequence>
<dbReference type="InterPro" id="IPR016990">
    <property type="entry name" value="UCP032162_TM"/>
</dbReference>
<dbReference type="AlphaFoldDB" id="A0A845B8E1"/>
<accession>A0A845B8E1</accession>
<proteinExistence type="predicted"/>
<dbReference type="OrthoDB" id="9808190at2"/>
<dbReference type="PIRSF" id="PIRSF032162">
    <property type="entry name" value="UCP032162_imp"/>
    <property type="match status" value="1"/>
</dbReference>
<keyword evidence="1" id="KW-1133">Transmembrane helix</keyword>
<comment type="caution">
    <text evidence="2">The sequence shown here is derived from an EMBL/GenBank/DDBJ whole genome shotgun (WGS) entry which is preliminary data.</text>
</comment>
<dbReference type="EMBL" id="SNVJ01000002">
    <property type="protein sequence ID" value="MXP62376.1"/>
    <property type="molecule type" value="Genomic_DNA"/>
</dbReference>
<evidence type="ECO:0000313" key="3">
    <source>
        <dbReference type="Proteomes" id="UP000460715"/>
    </source>
</evidence>
<dbReference type="Pfam" id="PF10003">
    <property type="entry name" value="DUF2244"/>
    <property type="match status" value="1"/>
</dbReference>
<dbReference type="InterPro" id="IPR019253">
    <property type="entry name" value="DUF2244_TM"/>
</dbReference>
<dbReference type="Proteomes" id="UP000460715">
    <property type="component" value="Unassembled WGS sequence"/>
</dbReference>